<name>A0A4Q1BRN1_TREME</name>
<evidence type="ECO:0000313" key="8">
    <source>
        <dbReference type="Proteomes" id="UP000289152"/>
    </source>
</evidence>
<feature type="domain" description="Glycoside hydrolase family 5 C-terminal" evidence="6">
    <location>
        <begin position="585"/>
        <end position="668"/>
    </location>
</feature>
<keyword evidence="2" id="KW-0378">Hydrolase</keyword>
<dbReference type="VEuPathDB" id="FungiDB:TREMEDRAFT_38611"/>
<feature type="compositionally biased region" description="Low complexity" evidence="4">
    <location>
        <begin position="922"/>
        <end position="938"/>
    </location>
</feature>
<dbReference type="PANTHER" id="PTHR31308">
    <property type="match status" value="1"/>
</dbReference>
<comment type="similarity">
    <text evidence="1">Belongs to the glycosyl hydrolase 5 (cellulase A) family.</text>
</comment>
<dbReference type="GO" id="GO:1904462">
    <property type="term" value="P:ergosteryl 3-beta-D-glucoside catabolic process"/>
    <property type="evidence" value="ECO:0007669"/>
    <property type="project" value="TreeGrafter"/>
</dbReference>
<organism evidence="7 8">
    <name type="scientific">Tremella mesenterica</name>
    <name type="common">Jelly fungus</name>
    <dbReference type="NCBI Taxonomy" id="5217"/>
    <lineage>
        <taxon>Eukaryota</taxon>
        <taxon>Fungi</taxon>
        <taxon>Dikarya</taxon>
        <taxon>Basidiomycota</taxon>
        <taxon>Agaricomycotina</taxon>
        <taxon>Tremellomycetes</taxon>
        <taxon>Tremellales</taxon>
        <taxon>Tremellaceae</taxon>
        <taxon>Tremella</taxon>
    </lineage>
</organism>
<dbReference type="PANTHER" id="PTHR31308:SF5">
    <property type="entry name" value="ERGOSTERYL-BETA-GLUCOSIDASE"/>
    <property type="match status" value="1"/>
</dbReference>
<feature type="transmembrane region" description="Helical" evidence="5">
    <location>
        <begin position="698"/>
        <end position="720"/>
    </location>
</feature>
<keyword evidence="3" id="KW-0326">Glycosidase</keyword>
<dbReference type="Proteomes" id="UP000289152">
    <property type="component" value="Unassembled WGS sequence"/>
</dbReference>
<evidence type="ECO:0000259" key="6">
    <source>
        <dbReference type="Pfam" id="PF18564"/>
    </source>
</evidence>
<evidence type="ECO:0000256" key="3">
    <source>
        <dbReference type="ARBA" id="ARBA00023295"/>
    </source>
</evidence>
<dbReference type="InterPro" id="IPR017853">
    <property type="entry name" value="GH"/>
</dbReference>
<evidence type="ECO:0000256" key="4">
    <source>
        <dbReference type="SAM" id="MobiDB-lite"/>
    </source>
</evidence>
<feature type="region of interest" description="Disordered" evidence="4">
    <location>
        <begin position="914"/>
        <end position="961"/>
    </location>
</feature>
<feature type="region of interest" description="Disordered" evidence="4">
    <location>
        <begin position="975"/>
        <end position="996"/>
    </location>
</feature>
<dbReference type="PROSITE" id="PS00659">
    <property type="entry name" value="GLYCOSYL_HYDROL_F5"/>
    <property type="match status" value="1"/>
</dbReference>
<dbReference type="Pfam" id="PF18564">
    <property type="entry name" value="Glyco_hydro_5_C"/>
    <property type="match status" value="1"/>
</dbReference>
<comment type="caution">
    <text evidence="7">The sequence shown here is derived from an EMBL/GenBank/DDBJ whole genome shotgun (WGS) entry which is preliminary data.</text>
</comment>
<dbReference type="OrthoDB" id="9971853at2759"/>
<evidence type="ECO:0000256" key="1">
    <source>
        <dbReference type="ARBA" id="ARBA00005641"/>
    </source>
</evidence>
<dbReference type="GO" id="GO:0005975">
    <property type="term" value="P:carbohydrate metabolic process"/>
    <property type="evidence" value="ECO:0007669"/>
    <property type="project" value="InterPro"/>
</dbReference>
<dbReference type="InterPro" id="IPR041036">
    <property type="entry name" value="GH5_C"/>
</dbReference>
<dbReference type="AlphaFoldDB" id="A0A4Q1BRN1"/>
<dbReference type="STRING" id="5217.A0A4Q1BRN1"/>
<evidence type="ECO:0000256" key="5">
    <source>
        <dbReference type="SAM" id="Phobius"/>
    </source>
</evidence>
<accession>A0A4Q1BRN1</accession>
<feature type="compositionally biased region" description="Polar residues" evidence="4">
    <location>
        <begin position="782"/>
        <end position="804"/>
    </location>
</feature>
<keyword evidence="5" id="KW-0812">Transmembrane</keyword>
<gene>
    <name evidence="7" type="ORF">M231_02074</name>
</gene>
<dbReference type="Gene3D" id="2.60.40.1180">
    <property type="entry name" value="Golgi alpha-mannosidase II"/>
    <property type="match status" value="1"/>
</dbReference>
<dbReference type="SUPFAM" id="SSF51445">
    <property type="entry name" value="(Trans)glycosidases"/>
    <property type="match status" value="1"/>
</dbReference>
<dbReference type="InterPro" id="IPR052066">
    <property type="entry name" value="Glycosphingolipid_Hydrolases"/>
</dbReference>
<evidence type="ECO:0000256" key="2">
    <source>
        <dbReference type="ARBA" id="ARBA00022801"/>
    </source>
</evidence>
<sequence length="1048" mass="118212">MTSKAVDEPPTFTPFSPFGLQIHDSHIVDEHGRVIGLRGVNVSASSKVPNHPISPIDKSYEVSYVNRPFPLEEADEHWRRLKNWGLTFLRITVTWDAIEHAGPGIYDEEYLSYLSNLLKSMRSHGLFAYVAIHQDVWSRYCGGSGAPGWTLEAAGFDLSDNGEKLVQTGAAYLDGIRHGKLEGERGLWPTGYQKLAAATMNTLFWGGETFAPSLRVEHEGRSINVQQYLQDHFFDAVDRLASVVADIDNVIGVELINEPNPGYIGLDNLNEWNYNTDLHLGQFPSPLESFSLGAGHPTQITIWRRSFPWPTIPGGTIIANPDGISTWRTDGPSKGQCPWETEGVWRWSEEKKRGMSMQGDYFSKDRNGRKVEWHRDFYFPFVKRFDEVMAGRGPKKARMVEALPNELCPEWPDDSRPRNMVFAPHWYDLDALFKKKFRSFTVNVQGLSKGMFILNALYYGRNGAKKNYKLQISNLVNAARKSLGEVPIVFGESGVPMDLNHAVAFKTGNWKWQARMMDAIICAFEENMVGYNLWTYNPANRDDAGDDWNAENFSWYSDHNRQLALEKGEKDSLDLGGRLLDVIVRPYAIVTSGTPHSQSYDSLTSSYTYRFRSPLCLTPSSSPLISEVTEIFLPRRVYQQDSTAYQLSSGGRCLFDWERQRLWVWWHDVYPTYGGPNDRLRRIDLWVPSKRPSDRLPMLGIVFAVLVAILGFWLIVRLQVLELEKEKRMGFETWWGVPLDGKGDIWEIIRNMMQPPSPTLSEMECDSPLLASSPLQPSLEPITNSDPSPVPKQNPSIQNPTDTTSPKKKPITEEGEKVKVAVEVKKLARYLPDNMAEAFIGPLHDNILDVMRMVRRECPSLSSYHNKELAVRLRFDGSHPPVIQNVLFRVLTIAWPGAVTEVLPLIHVGLKSGLSPSVNPVTTESNKKTSSPSTESPTVNEVAQCGNQRTSPSSKVGKNARDGRGVLADMMSFQVGNGGDRNCPTVEPVGEERTRGLMEREKARQRINGEVRGKVRGDVEVRREEEKVGIGKELSWEELVREGVLLGE</sequence>
<dbReference type="InterPro" id="IPR018087">
    <property type="entry name" value="Glyco_hydro_5_CS"/>
</dbReference>
<dbReference type="InParanoid" id="A0A4Q1BRN1"/>
<dbReference type="InterPro" id="IPR013780">
    <property type="entry name" value="Glyco_hydro_b"/>
</dbReference>
<evidence type="ECO:0000313" key="7">
    <source>
        <dbReference type="EMBL" id="RXK40619.1"/>
    </source>
</evidence>
<feature type="compositionally biased region" description="Polar residues" evidence="4">
    <location>
        <begin position="939"/>
        <end position="956"/>
    </location>
</feature>
<keyword evidence="8" id="KW-1185">Reference proteome</keyword>
<protein>
    <recommendedName>
        <fullName evidence="6">Glycoside hydrolase family 5 C-terminal domain-containing protein</fullName>
    </recommendedName>
</protein>
<proteinExistence type="inferred from homology"/>
<dbReference type="EMBL" id="SDIL01000016">
    <property type="protein sequence ID" value="RXK40619.1"/>
    <property type="molecule type" value="Genomic_DNA"/>
</dbReference>
<keyword evidence="5" id="KW-1133">Transmembrane helix</keyword>
<keyword evidence="5" id="KW-0472">Membrane</keyword>
<feature type="region of interest" description="Disordered" evidence="4">
    <location>
        <begin position="774"/>
        <end position="814"/>
    </location>
</feature>
<dbReference type="GO" id="GO:0050295">
    <property type="term" value="F:steryl-beta-glucosidase activity"/>
    <property type="evidence" value="ECO:0007669"/>
    <property type="project" value="TreeGrafter"/>
</dbReference>
<reference evidence="7 8" key="1">
    <citation type="submission" date="2016-06" db="EMBL/GenBank/DDBJ databases">
        <title>Evolution of pathogenesis and genome organization in the Tremellales.</title>
        <authorList>
            <person name="Cuomo C."/>
            <person name="Litvintseva A."/>
            <person name="Heitman J."/>
            <person name="Chen Y."/>
            <person name="Sun S."/>
            <person name="Springer D."/>
            <person name="Dromer F."/>
            <person name="Young S."/>
            <person name="Zeng Q."/>
            <person name="Chapman S."/>
            <person name="Gujja S."/>
            <person name="Saif S."/>
            <person name="Birren B."/>
        </authorList>
    </citation>
    <scope>NUCLEOTIDE SEQUENCE [LARGE SCALE GENOMIC DNA]</scope>
    <source>
        <strain evidence="7 8">ATCC 28783</strain>
    </source>
</reference>
<dbReference type="Gene3D" id="3.20.20.80">
    <property type="entry name" value="Glycosidases"/>
    <property type="match status" value="2"/>
</dbReference>